<organism evidence="2 3">
    <name type="scientific">Engystomops pustulosus</name>
    <name type="common">Tungara frog</name>
    <name type="synonym">Physalaemus pustulosus</name>
    <dbReference type="NCBI Taxonomy" id="76066"/>
    <lineage>
        <taxon>Eukaryota</taxon>
        <taxon>Metazoa</taxon>
        <taxon>Chordata</taxon>
        <taxon>Craniata</taxon>
        <taxon>Vertebrata</taxon>
        <taxon>Euteleostomi</taxon>
        <taxon>Amphibia</taxon>
        <taxon>Batrachia</taxon>
        <taxon>Anura</taxon>
        <taxon>Neobatrachia</taxon>
        <taxon>Hyloidea</taxon>
        <taxon>Leptodactylidae</taxon>
        <taxon>Leiuperinae</taxon>
        <taxon>Engystomops</taxon>
    </lineage>
</organism>
<evidence type="ECO:0008006" key="4">
    <source>
        <dbReference type="Google" id="ProtNLM"/>
    </source>
</evidence>
<keyword evidence="3" id="KW-1185">Reference proteome</keyword>
<feature type="coiled-coil region" evidence="1">
    <location>
        <begin position="300"/>
        <end position="429"/>
    </location>
</feature>
<dbReference type="Proteomes" id="UP000824782">
    <property type="component" value="Unassembled WGS sequence"/>
</dbReference>
<evidence type="ECO:0000256" key="1">
    <source>
        <dbReference type="SAM" id="Coils"/>
    </source>
</evidence>
<dbReference type="EMBL" id="WNYA01000007">
    <property type="protein sequence ID" value="KAG8561111.1"/>
    <property type="molecule type" value="Genomic_DNA"/>
</dbReference>
<sequence>MSSGLAVPDCRAVSLVLEHFMEVEKQVKDKEPTFDEDISQHLMAAAEAVKELEDIRRNTRELLEVETIENSKLRYKLVHLPAVITREMEDAVASARESVASERLQLETELKNISLELENTERKQKELEQMNIFLSQQGETLWDKHQEAVDLLNQQMAGKAHQSILVNETHNKRKEAEEAVVEYQNRTEDLAEDMDKERQQFTEVTEQLTAEITETLRKTEVQDARNAEKKIYLSKRKSVLFDVEEKMNMEKENISSIKGKMLLLQASHGRLTNKLDIQKKQSLETSNKIDILELRMANKKENFYNQSKSLEGEISKLDEQKDAAEMLHESLTKQHKDLKQKYEAASEEEDRQHAMKRDMATILEKSRSALEEKQELLAKLKMELSEMECDAEKLLESTRIATGQLAAHVEEFKENLANERQKRMSIQVKKDEVTKEMELWKLSEEAFITEMKKRIHNGQNRKTFLTNEGSRLQREIENWDKEIYSINEEQEKASQEYSSQVQSLKDQIKNLQEKIKISISSLENEQEKLSETIPIMNGAEDTYNKEHNNYEDLKKKASAMKSQQKSLEGSITKITKHIEANSKLKEMKKASLKTLRRSAFEKLQGDLATLKQIDKEIYETNRKLELVIMENCRLKLKNTQYKEDISDIINESQKHLSTTSHLKVDQASLIEHLHEGWNQDRFVCSDYSERDQEILDSIVELLRKIGTREEKVGFLNNVLHEKYTGLSSLLECKAGKKATIPSPRLAKTKPLP</sequence>
<proteinExistence type="predicted"/>
<comment type="caution">
    <text evidence="2">The sequence shown here is derived from an EMBL/GenBank/DDBJ whole genome shotgun (WGS) entry which is preliminary data.</text>
</comment>
<evidence type="ECO:0000313" key="2">
    <source>
        <dbReference type="EMBL" id="KAG8561111.1"/>
    </source>
</evidence>
<dbReference type="PANTHER" id="PTHR35347:SF1">
    <property type="entry name" value="COILED-COIL DOMAIN-CONTAINING PROTEIN 175"/>
    <property type="match status" value="1"/>
</dbReference>
<name>A0AAV7APK0_ENGPU</name>
<evidence type="ECO:0000313" key="3">
    <source>
        <dbReference type="Proteomes" id="UP000824782"/>
    </source>
</evidence>
<feature type="coiled-coil region" evidence="1">
    <location>
        <begin position="462"/>
        <end position="570"/>
    </location>
</feature>
<feature type="coiled-coil region" evidence="1">
    <location>
        <begin position="103"/>
        <end position="137"/>
    </location>
</feature>
<gene>
    <name evidence="2" type="ORF">GDO81_015251</name>
</gene>
<dbReference type="PANTHER" id="PTHR35347">
    <property type="entry name" value="COILED-COIL DOMAIN-CONTAINING PROTEIN 175"/>
    <property type="match status" value="1"/>
</dbReference>
<feature type="coiled-coil region" evidence="1">
    <location>
        <begin position="166"/>
        <end position="211"/>
    </location>
</feature>
<dbReference type="AlphaFoldDB" id="A0AAV7APK0"/>
<reference evidence="2" key="1">
    <citation type="thesis" date="2020" institute="ProQuest LLC" country="789 East Eisenhower Parkway, Ann Arbor, MI, USA">
        <title>Comparative Genomics and Chromosome Evolution.</title>
        <authorList>
            <person name="Mudd A.B."/>
        </authorList>
    </citation>
    <scope>NUCLEOTIDE SEQUENCE</scope>
    <source>
        <strain evidence="2">237g6f4</strain>
        <tissue evidence="2">Blood</tissue>
    </source>
</reference>
<accession>A0AAV7APK0</accession>
<keyword evidence="1" id="KW-0175">Coiled coil</keyword>
<protein>
    <recommendedName>
        <fullName evidence="4">Coiled-coil domain-containing protein 175</fullName>
    </recommendedName>
</protein>
<dbReference type="InterPro" id="IPR038834">
    <property type="entry name" value="CCDC175"/>
</dbReference>